<dbReference type="OMA" id="IKRVTIM"/>
<feature type="domain" description="Core Histone H2A/H2B/H3" evidence="9">
    <location>
        <begin position="53"/>
        <end position="129"/>
    </location>
</feature>
<feature type="compositionally biased region" description="Basic residues" evidence="8">
    <location>
        <begin position="1"/>
        <end position="22"/>
    </location>
</feature>
<dbReference type="Proteomes" id="UP000265080">
    <property type="component" value="Chromosome 3"/>
</dbReference>
<reference evidence="10" key="3">
    <citation type="submission" date="2025-09" db="UniProtKB">
        <authorList>
            <consortium name="Ensembl"/>
        </authorList>
    </citation>
    <scope>IDENTIFICATION</scope>
</reference>
<dbReference type="InterPro" id="IPR009072">
    <property type="entry name" value="Histone-fold"/>
</dbReference>
<dbReference type="InterPro" id="IPR000164">
    <property type="entry name" value="Histone_H3/CENP-A"/>
</dbReference>
<keyword evidence="5" id="KW-0238">DNA-binding</keyword>
<dbReference type="PRINTS" id="PR00622">
    <property type="entry name" value="HISTONEH3"/>
</dbReference>
<dbReference type="GO" id="GO:0030527">
    <property type="term" value="F:structural constituent of chromatin"/>
    <property type="evidence" value="ECO:0007669"/>
    <property type="project" value="InterPro"/>
</dbReference>
<dbReference type="GO" id="GO:0005634">
    <property type="term" value="C:nucleus"/>
    <property type="evidence" value="ECO:0007669"/>
    <property type="project" value="UniProtKB-SubCell"/>
</dbReference>
<keyword evidence="4" id="KW-0158">Chromosome</keyword>
<dbReference type="Gene3D" id="1.10.20.10">
    <property type="entry name" value="Histone, subunit A"/>
    <property type="match status" value="1"/>
</dbReference>
<evidence type="ECO:0000256" key="6">
    <source>
        <dbReference type="ARBA" id="ARBA00023242"/>
    </source>
</evidence>
<dbReference type="Ensembl" id="ENSAPET00000027998.1">
    <property type="protein sequence ID" value="ENSAPEP00000027271.1"/>
    <property type="gene ID" value="ENSAPEG00000019386.1"/>
</dbReference>
<dbReference type="GO" id="GO:0000786">
    <property type="term" value="C:nucleosome"/>
    <property type="evidence" value="ECO:0007669"/>
    <property type="project" value="UniProtKB-KW"/>
</dbReference>
<proteinExistence type="inferred from homology"/>
<dbReference type="SMART" id="SM00428">
    <property type="entry name" value="H3"/>
    <property type="match status" value="1"/>
</dbReference>
<dbReference type="SUPFAM" id="SSF47113">
    <property type="entry name" value="Histone-fold"/>
    <property type="match status" value="1"/>
</dbReference>
<name>A0A3P8TRN6_AMPPE</name>
<protein>
    <submittedName>
        <fullName evidence="10">H3 clustered histone 11</fullName>
    </submittedName>
</protein>
<dbReference type="GO" id="GO:0046982">
    <property type="term" value="F:protein heterodimerization activity"/>
    <property type="evidence" value="ECO:0007669"/>
    <property type="project" value="InterPro"/>
</dbReference>
<keyword evidence="11" id="KW-1185">Reference proteome</keyword>
<comment type="subcellular location">
    <subcellularLocation>
        <location evidence="2">Chromosome</location>
    </subcellularLocation>
    <subcellularLocation>
        <location evidence="1">Nucleus</location>
    </subcellularLocation>
</comment>
<organism evidence="10 11">
    <name type="scientific">Amphiprion percula</name>
    <name type="common">Orange clownfish</name>
    <name type="synonym">Lutjanus percula</name>
    <dbReference type="NCBI Taxonomy" id="161767"/>
    <lineage>
        <taxon>Eukaryota</taxon>
        <taxon>Metazoa</taxon>
        <taxon>Chordata</taxon>
        <taxon>Craniata</taxon>
        <taxon>Vertebrata</taxon>
        <taxon>Euteleostomi</taxon>
        <taxon>Actinopterygii</taxon>
        <taxon>Neopterygii</taxon>
        <taxon>Teleostei</taxon>
        <taxon>Neoteleostei</taxon>
        <taxon>Acanthomorphata</taxon>
        <taxon>Ovalentaria</taxon>
        <taxon>Pomacentridae</taxon>
        <taxon>Amphiprion</taxon>
    </lineage>
</organism>
<dbReference type="Pfam" id="PF00125">
    <property type="entry name" value="Histone"/>
    <property type="match status" value="1"/>
</dbReference>
<dbReference type="GeneTree" id="ENSGT01150000287000"/>
<evidence type="ECO:0000259" key="9">
    <source>
        <dbReference type="Pfam" id="PF00125"/>
    </source>
</evidence>
<comment type="similarity">
    <text evidence="3">Belongs to the histone H3 family.</text>
</comment>
<evidence type="ECO:0000256" key="5">
    <source>
        <dbReference type="ARBA" id="ARBA00023125"/>
    </source>
</evidence>
<evidence type="ECO:0000313" key="11">
    <source>
        <dbReference type="Proteomes" id="UP000265080"/>
    </source>
</evidence>
<dbReference type="FunFam" id="1.10.20.10:FF:000085">
    <property type="entry name" value="Histone H3.2"/>
    <property type="match status" value="1"/>
</dbReference>
<dbReference type="CDD" id="cd22911">
    <property type="entry name" value="HFD_H3"/>
    <property type="match status" value="1"/>
</dbReference>
<evidence type="ECO:0000256" key="3">
    <source>
        <dbReference type="ARBA" id="ARBA00010343"/>
    </source>
</evidence>
<feature type="region of interest" description="Disordered" evidence="8">
    <location>
        <begin position="1"/>
        <end position="51"/>
    </location>
</feature>
<evidence type="ECO:0000256" key="2">
    <source>
        <dbReference type="ARBA" id="ARBA00004286"/>
    </source>
</evidence>
<dbReference type="InterPro" id="IPR007125">
    <property type="entry name" value="H2A/H2B/H3"/>
</dbReference>
<sequence length="134" mass="15578">KKKKKKKKKIKKKKKKKKKKKSPPLSSITSWPPRLPARAPATGGVKKPHRYRPGTVALREIRRYQKSTELLIRKLPFQRLVREIAQDFKTDLQASEAYLVGLFEDTNLCAIHAKRVTIMPKDIQLARRIRGERA</sequence>
<dbReference type="GO" id="GO:0003677">
    <property type="term" value="F:DNA binding"/>
    <property type="evidence" value="ECO:0007669"/>
    <property type="project" value="UniProtKB-KW"/>
</dbReference>
<evidence type="ECO:0000256" key="4">
    <source>
        <dbReference type="ARBA" id="ARBA00022454"/>
    </source>
</evidence>
<reference evidence="10" key="2">
    <citation type="submission" date="2025-08" db="UniProtKB">
        <authorList>
            <consortium name="Ensembl"/>
        </authorList>
    </citation>
    <scope>IDENTIFICATION</scope>
</reference>
<evidence type="ECO:0000256" key="8">
    <source>
        <dbReference type="SAM" id="MobiDB-lite"/>
    </source>
</evidence>
<reference evidence="10 11" key="1">
    <citation type="submission" date="2018-03" db="EMBL/GenBank/DDBJ databases">
        <title>Finding Nemo's genes: A chromosome-scale reference assembly of the genome of the orange clownfish Amphiprion percula.</title>
        <authorList>
            <person name="Lehmann R."/>
        </authorList>
    </citation>
    <scope>NUCLEOTIDE SEQUENCE</scope>
</reference>
<dbReference type="AlphaFoldDB" id="A0A3P8TRN6"/>
<dbReference type="PANTHER" id="PTHR11426">
    <property type="entry name" value="HISTONE H3"/>
    <property type="match status" value="1"/>
</dbReference>
<evidence type="ECO:0000256" key="1">
    <source>
        <dbReference type="ARBA" id="ARBA00004123"/>
    </source>
</evidence>
<dbReference type="STRING" id="161767.ENSAPEP00000027271"/>
<dbReference type="PROSITE" id="PS00959">
    <property type="entry name" value="HISTONE_H3_2"/>
    <property type="match status" value="1"/>
</dbReference>
<evidence type="ECO:0000256" key="7">
    <source>
        <dbReference type="ARBA" id="ARBA00023269"/>
    </source>
</evidence>
<evidence type="ECO:0000313" key="10">
    <source>
        <dbReference type="Ensembl" id="ENSAPEP00000027271.1"/>
    </source>
</evidence>
<keyword evidence="6" id="KW-0539">Nucleus</keyword>
<accession>A0A3P8TRN6</accession>
<keyword evidence="7" id="KW-0544">Nucleosome core</keyword>